<keyword evidence="4 5" id="KW-0694">RNA-binding</keyword>
<dbReference type="PROSITE" id="PS50126">
    <property type="entry name" value="S1"/>
    <property type="match status" value="1"/>
</dbReference>
<dbReference type="SUPFAM" id="SSF54211">
    <property type="entry name" value="Ribosomal protein S5 domain 2-like"/>
    <property type="match status" value="2"/>
</dbReference>
<dbReference type="Pfam" id="PF00575">
    <property type="entry name" value="S1"/>
    <property type="match status" value="1"/>
</dbReference>
<dbReference type="InterPro" id="IPR004087">
    <property type="entry name" value="KH_dom"/>
</dbReference>
<dbReference type="Gene3D" id="3.30.1370.10">
    <property type="entry name" value="K Homology domain, type 1"/>
    <property type="match status" value="1"/>
</dbReference>
<dbReference type="Pfam" id="PF01138">
    <property type="entry name" value="RNase_PH"/>
    <property type="match status" value="2"/>
</dbReference>
<keyword evidence="3 5" id="KW-0548">Nucleotidyltransferase</keyword>
<dbReference type="FunFam" id="3.30.1370.10:FF:000001">
    <property type="entry name" value="Polyribonucleotide nucleotidyltransferase"/>
    <property type="match status" value="1"/>
</dbReference>
<name>A0A2H0N8G3_9BACT</name>
<dbReference type="InterPro" id="IPR003029">
    <property type="entry name" value="S1_domain"/>
</dbReference>
<dbReference type="Pfam" id="PF00013">
    <property type="entry name" value="KH_1"/>
    <property type="match status" value="1"/>
</dbReference>
<dbReference type="InterPro" id="IPR004088">
    <property type="entry name" value="KH_dom_type_1"/>
</dbReference>
<dbReference type="SMART" id="SM00322">
    <property type="entry name" value="KH"/>
    <property type="match status" value="1"/>
</dbReference>
<evidence type="ECO:0000256" key="3">
    <source>
        <dbReference type="ARBA" id="ARBA00022695"/>
    </source>
</evidence>
<accession>A0A2H0N8G3</accession>
<keyword evidence="5" id="KW-0479">Metal-binding</keyword>
<comment type="caution">
    <text evidence="7">The sequence shown here is derived from an EMBL/GenBank/DDBJ whole genome shotgun (WGS) entry which is preliminary data.</text>
</comment>
<organism evidence="7 8">
    <name type="scientific">Candidatus Liptonbacteria bacterium CG11_big_fil_rev_8_21_14_0_20_35_14</name>
    <dbReference type="NCBI Taxonomy" id="1974634"/>
    <lineage>
        <taxon>Bacteria</taxon>
        <taxon>Candidatus Liptoniibacteriota</taxon>
    </lineage>
</organism>
<dbReference type="GO" id="GO:0000175">
    <property type="term" value="F:3'-5'-RNA exonuclease activity"/>
    <property type="evidence" value="ECO:0007669"/>
    <property type="project" value="TreeGrafter"/>
</dbReference>
<dbReference type="FunFam" id="3.30.230.70:FF:000001">
    <property type="entry name" value="Polyribonucleotide nucleotidyltransferase"/>
    <property type="match status" value="1"/>
</dbReference>
<gene>
    <name evidence="5" type="primary">pnp</name>
    <name evidence="7" type="ORF">COV57_00575</name>
</gene>
<dbReference type="AlphaFoldDB" id="A0A2H0N8G3"/>
<dbReference type="InterPro" id="IPR001247">
    <property type="entry name" value="ExoRNase_PH_dom1"/>
</dbReference>
<evidence type="ECO:0000256" key="5">
    <source>
        <dbReference type="HAMAP-Rule" id="MF_01595"/>
    </source>
</evidence>
<dbReference type="Gene3D" id="3.30.230.70">
    <property type="entry name" value="GHMP Kinase, N-terminal domain"/>
    <property type="match status" value="2"/>
</dbReference>
<dbReference type="GO" id="GO:0004654">
    <property type="term" value="F:polyribonucleotide nucleotidyltransferase activity"/>
    <property type="evidence" value="ECO:0007669"/>
    <property type="project" value="UniProtKB-UniRule"/>
</dbReference>
<dbReference type="SMART" id="SM00316">
    <property type="entry name" value="S1"/>
    <property type="match status" value="1"/>
</dbReference>
<feature type="binding site" evidence="5">
    <location>
        <position position="493"/>
    </location>
    <ligand>
        <name>Mg(2+)</name>
        <dbReference type="ChEBI" id="CHEBI:18420"/>
    </ligand>
</feature>
<dbReference type="InterPro" id="IPR020568">
    <property type="entry name" value="Ribosomal_Su5_D2-typ_SF"/>
</dbReference>
<dbReference type="InterPro" id="IPR012162">
    <property type="entry name" value="PNPase"/>
</dbReference>
<comment type="catalytic activity">
    <reaction evidence="5">
        <text>RNA(n+1) + phosphate = RNA(n) + a ribonucleoside 5'-diphosphate</text>
        <dbReference type="Rhea" id="RHEA:22096"/>
        <dbReference type="Rhea" id="RHEA-COMP:14527"/>
        <dbReference type="Rhea" id="RHEA-COMP:17342"/>
        <dbReference type="ChEBI" id="CHEBI:43474"/>
        <dbReference type="ChEBI" id="CHEBI:57930"/>
        <dbReference type="ChEBI" id="CHEBI:140395"/>
        <dbReference type="EC" id="2.7.7.8"/>
    </reaction>
</comment>
<dbReference type="InterPro" id="IPR036612">
    <property type="entry name" value="KH_dom_type_1_sf"/>
</dbReference>
<dbReference type="NCBIfam" id="TIGR03591">
    <property type="entry name" value="polynuc_phos"/>
    <property type="match status" value="1"/>
</dbReference>
<evidence type="ECO:0000259" key="6">
    <source>
        <dbReference type="PROSITE" id="PS50126"/>
    </source>
</evidence>
<dbReference type="SUPFAM" id="SSF55666">
    <property type="entry name" value="Ribonuclease PH domain 2-like"/>
    <property type="match status" value="2"/>
</dbReference>
<dbReference type="GO" id="GO:0006402">
    <property type="term" value="P:mRNA catabolic process"/>
    <property type="evidence" value="ECO:0007669"/>
    <property type="project" value="UniProtKB-UniRule"/>
</dbReference>
<comment type="similarity">
    <text evidence="1 5">Belongs to the polyribonucleotide nucleotidyltransferase family.</text>
</comment>
<feature type="binding site" evidence="5">
    <location>
        <position position="499"/>
    </location>
    <ligand>
        <name>Mg(2+)</name>
        <dbReference type="ChEBI" id="CHEBI:18420"/>
    </ligand>
</feature>
<comment type="cofactor">
    <cofactor evidence="5">
        <name>Mg(2+)</name>
        <dbReference type="ChEBI" id="CHEBI:18420"/>
    </cofactor>
</comment>
<keyword evidence="5" id="KW-0460">Magnesium</keyword>
<feature type="domain" description="S1 motif" evidence="6">
    <location>
        <begin position="629"/>
        <end position="696"/>
    </location>
</feature>
<sequence length="702" mass="76622">MDLNKKIFTTEVAGRTLTVEVSNLASQANASCLVKYGQTIILATAVMGGVDKEGDFFPLMVNYEEKFYAAGKIIGSRFMRREGKSSDDAVLSSRLIDRSIRPLFDQRLRREVQIVTTPFSIDEENDPEFVALLGASIALAISDIPWSGPVAGVSVANINNEIQINPTFQTLKQNENNTTFNAFFSGLKDKINMIEVAGSEASEADIIKGAEIALEEISKLIDFQNNIVQAIGKPKTNVAIFSPSPDMEKFVKEFLASKVDEAIYSKDKQIHSQNLNNLKVKLDEALIEANFSDSDVSKSYIIFEEVIDKAVHNGVLQNNRRVDDRKLDEIRPLYAEAGLFERNHGTGLFVRGDTQALAFTTLAAPSQEKLEETMEETNKKRFFLHYNFPPYSVGEIAPFRGPGRREIGHGALAEKALKPMIPDSHEFPYTIRIVSEILGSNGSSSMATVCAGTLSLMDAGVPIKKPVAGIAMGIMTGNNGDYKILTDIQGPEDHYGDMDFKVAGTSDGVTAIQLDIKINGVTLDMLKDGLSQAKKARLEILKVITDTLNSPRPALSKYAPSIEIIKINPEKIGELIGPGGKNINAIIDRTGATIDIEDDGTVFVSSHSSESLQKAITEIKMITKEFEVGEIVKGEIVRLMEFGAIVDLGGGKDGMVHVSEIKEGFVKDPSDILKLGDTIKAKVIKVENGKIGLSIKSLLNNK</sequence>
<evidence type="ECO:0000256" key="1">
    <source>
        <dbReference type="ARBA" id="ARBA00007404"/>
    </source>
</evidence>
<dbReference type="Gene3D" id="2.40.50.140">
    <property type="entry name" value="Nucleic acid-binding proteins"/>
    <property type="match status" value="1"/>
</dbReference>
<evidence type="ECO:0000313" key="8">
    <source>
        <dbReference type="Proteomes" id="UP000229893"/>
    </source>
</evidence>
<dbReference type="PANTHER" id="PTHR11252">
    <property type="entry name" value="POLYRIBONUCLEOTIDE NUCLEOTIDYLTRANSFERASE"/>
    <property type="match status" value="1"/>
</dbReference>
<dbReference type="PIRSF" id="PIRSF005499">
    <property type="entry name" value="PNPase"/>
    <property type="match status" value="1"/>
</dbReference>
<proteinExistence type="inferred from homology"/>
<dbReference type="GO" id="GO:0006396">
    <property type="term" value="P:RNA processing"/>
    <property type="evidence" value="ECO:0007669"/>
    <property type="project" value="InterPro"/>
</dbReference>
<reference evidence="7 8" key="1">
    <citation type="submission" date="2017-09" db="EMBL/GenBank/DDBJ databases">
        <title>Depth-based differentiation of microbial function through sediment-hosted aquifers and enrichment of novel symbionts in the deep terrestrial subsurface.</title>
        <authorList>
            <person name="Probst A.J."/>
            <person name="Ladd B."/>
            <person name="Jarett J.K."/>
            <person name="Geller-Mcgrath D.E."/>
            <person name="Sieber C.M."/>
            <person name="Emerson J.B."/>
            <person name="Anantharaman K."/>
            <person name="Thomas B.C."/>
            <person name="Malmstrom R."/>
            <person name="Stieglmeier M."/>
            <person name="Klingl A."/>
            <person name="Woyke T."/>
            <person name="Ryan C.M."/>
            <person name="Banfield J.F."/>
        </authorList>
    </citation>
    <scope>NUCLEOTIDE SEQUENCE [LARGE SCALE GENOMIC DNA]</scope>
    <source>
        <strain evidence="7">CG11_big_fil_rev_8_21_14_0_20_35_14</strain>
    </source>
</reference>
<dbReference type="EMBL" id="PCWO01000008">
    <property type="protein sequence ID" value="PIR05157.1"/>
    <property type="molecule type" value="Genomic_DNA"/>
</dbReference>
<keyword evidence="5" id="KW-0963">Cytoplasm</keyword>
<comment type="function">
    <text evidence="5">Involved in mRNA degradation. Catalyzes the phosphorolysis of single-stranded polyribonucleotides processively in the 3'- to 5'-direction.</text>
</comment>
<dbReference type="GO" id="GO:0003723">
    <property type="term" value="F:RNA binding"/>
    <property type="evidence" value="ECO:0007669"/>
    <property type="project" value="UniProtKB-UniRule"/>
</dbReference>
<dbReference type="GO" id="GO:0005829">
    <property type="term" value="C:cytosol"/>
    <property type="evidence" value="ECO:0007669"/>
    <property type="project" value="TreeGrafter"/>
</dbReference>
<dbReference type="HAMAP" id="MF_01595">
    <property type="entry name" value="PNPase"/>
    <property type="match status" value="1"/>
</dbReference>
<dbReference type="CDD" id="cd02393">
    <property type="entry name" value="KH-I_PNPase"/>
    <property type="match status" value="1"/>
</dbReference>
<keyword evidence="2 5" id="KW-0808">Transferase</keyword>
<dbReference type="EC" id="2.7.7.8" evidence="5"/>
<dbReference type="PROSITE" id="PS50084">
    <property type="entry name" value="KH_TYPE_1"/>
    <property type="match status" value="1"/>
</dbReference>
<comment type="subcellular location">
    <subcellularLocation>
        <location evidence="5">Cytoplasm</location>
    </subcellularLocation>
</comment>
<dbReference type="InterPro" id="IPR036345">
    <property type="entry name" value="ExoRNase_PH_dom2_sf"/>
</dbReference>
<dbReference type="SUPFAM" id="SSF54791">
    <property type="entry name" value="Eukaryotic type KH-domain (KH-domain type I)"/>
    <property type="match status" value="1"/>
</dbReference>
<dbReference type="InterPro" id="IPR012340">
    <property type="entry name" value="NA-bd_OB-fold"/>
</dbReference>
<dbReference type="InterPro" id="IPR027408">
    <property type="entry name" value="PNPase/RNase_PH_dom_sf"/>
</dbReference>
<dbReference type="SUPFAM" id="SSF46915">
    <property type="entry name" value="Polynucleotide phosphorylase/guanosine pentaphosphate synthase (PNPase/GPSI), domain 3"/>
    <property type="match status" value="1"/>
</dbReference>
<dbReference type="PANTHER" id="PTHR11252:SF0">
    <property type="entry name" value="POLYRIBONUCLEOTIDE NUCLEOTIDYLTRANSFERASE 1, MITOCHONDRIAL"/>
    <property type="match status" value="1"/>
</dbReference>
<evidence type="ECO:0000313" key="7">
    <source>
        <dbReference type="EMBL" id="PIR05157.1"/>
    </source>
</evidence>
<evidence type="ECO:0000256" key="2">
    <source>
        <dbReference type="ARBA" id="ARBA00022679"/>
    </source>
</evidence>
<dbReference type="Proteomes" id="UP000229893">
    <property type="component" value="Unassembled WGS sequence"/>
</dbReference>
<protein>
    <recommendedName>
        <fullName evidence="5">Polyribonucleotide nucleotidyltransferase</fullName>
        <ecNumber evidence="5">2.7.7.8</ecNumber>
    </recommendedName>
    <alternativeName>
        <fullName evidence="5">Polynucleotide phosphorylase</fullName>
        <shortName evidence="5">PNPase</shortName>
    </alternativeName>
</protein>
<evidence type="ECO:0000256" key="4">
    <source>
        <dbReference type="ARBA" id="ARBA00022884"/>
    </source>
</evidence>
<dbReference type="CDD" id="cd11364">
    <property type="entry name" value="RNase_PH_PNPase_2"/>
    <property type="match status" value="1"/>
</dbReference>
<dbReference type="NCBIfam" id="NF008805">
    <property type="entry name" value="PRK11824.1"/>
    <property type="match status" value="1"/>
</dbReference>
<dbReference type="GO" id="GO:0000287">
    <property type="term" value="F:magnesium ion binding"/>
    <property type="evidence" value="ECO:0007669"/>
    <property type="project" value="UniProtKB-UniRule"/>
</dbReference>
<dbReference type="InterPro" id="IPR036456">
    <property type="entry name" value="PNPase_PH_RNA-bd_sf"/>
</dbReference>
<dbReference type="SUPFAM" id="SSF50249">
    <property type="entry name" value="Nucleic acid-binding proteins"/>
    <property type="match status" value="1"/>
</dbReference>